<evidence type="ECO:0000313" key="3">
    <source>
        <dbReference type="Proteomes" id="UP000094285"/>
    </source>
</evidence>
<organism evidence="2 3">
    <name type="scientific">Suhomyces tanzawaensis NRRL Y-17324</name>
    <dbReference type="NCBI Taxonomy" id="984487"/>
    <lineage>
        <taxon>Eukaryota</taxon>
        <taxon>Fungi</taxon>
        <taxon>Dikarya</taxon>
        <taxon>Ascomycota</taxon>
        <taxon>Saccharomycotina</taxon>
        <taxon>Pichiomycetes</taxon>
        <taxon>Debaryomycetaceae</taxon>
        <taxon>Suhomyces</taxon>
    </lineage>
</organism>
<keyword evidence="3" id="KW-1185">Reference proteome</keyword>
<dbReference type="AlphaFoldDB" id="A0A1E4SD18"/>
<sequence>MASELRRSDKDLKRELSSVKQPKKRRQKVPQNCHYTRAALRPMAVRLLPLHLVWTGVGGIFHTDRHQARDSLLR</sequence>
<proteinExistence type="predicted"/>
<dbReference type="Proteomes" id="UP000094285">
    <property type="component" value="Unassembled WGS sequence"/>
</dbReference>
<dbReference type="RefSeq" id="XP_020062539.1">
    <property type="nucleotide sequence ID" value="XM_020208042.1"/>
</dbReference>
<dbReference type="EMBL" id="KV453915">
    <property type="protein sequence ID" value="ODV77417.1"/>
    <property type="molecule type" value="Genomic_DNA"/>
</dbReference>
<reference evidence="3" key="1">
    <citation type="submission" date="2016-05" db="EMBL/GenBank/DDBJ databases">
        <title>Comparative genomics of biotechnologically important yeasts.</title>
        <authorList>
            <consortium name="DOE Joint Genome Institute"/>
            <person name="Riley R."/>
            <person name="Haridas S."/>
            <person name="Wolfe K.H."/>
            <person name="Lopes M.R."/>
            <person name="Hittinger C.T."/>
            <person name="Goker M."/>
            <person name="Salamov A."/>
            <person name="Wisecaver J."/>
            <person name="Long T.M."/>
            <person name="Aerts A.L."/>
            <person name="Barry K."/>
            <person name="Choi C."/>
            <person name="Clum A."/>
            <person name="Coughlan A.Y."/>
            <person name="Deshpande S."/>
            <person name="Douglass A.P."/>
            <person name="Hanson S.J."/>
            <person name="Klenk H.-P."/>
            <person name="Labutti K."/>
            <person name="Lapidus A."/>
            <person name="Lindquist E."/>
            <person name="Lipzen A."/>
            <person name="Meier-Kolthoff J.P."/>
            <person name="Ohm R.A."/>
            <person name="Otillar R.P."/>
            <person name="Pangilinan J."/>
            <person name="Peng Y."/>
            <person name="Rokas A."/>
            <person name="Rosa C.A."/>
            <person name="Scheuner C."/>
            <person name="Sibirny A.A."/>
            <person name="Slot J.C."/>
            <person name="Stielow J.B."/>
            <person name="Sun H."/>
            <person name="Kurtzman C.P."/>
            <person name="Blackwell M."/>
            <person name="Grigoriev I.V."/>
            <person name="Jeffries T.W."/>
        </authorList>
    </citation>
    <scope>NUCLEOTIDE SEQUENCE [LARGE SCALE GENOMIC DNA]</scope>
    <source>
        <strain evidence="3">NRRL Y-17324</strain>
    </source>
</reference>
<accession>A0A1E4SD18</accession>
<gene>
    <name evidence="2" type="ORF">CANTADRAFT_27244</name>
</gene>
<feature type="region of interest" description="Disordered" evidence="1">
    <location>
        <begin position="1"/>
        <end position="31"/>
    </location>
</feature>
<name>A0A1E4SD18_9ASCO</name>
<evidence type="ECO:0000256" key="1">
    <source>
        <dbReference type="SAM" id="MobiDB-lite"/>
    </source>
</evidence>
<dbReference type="GeneID" id="30982179"/>
<feature type="compositionally biased region" description="Basic and acidic residues" evidence="1">
    <location>
        <begin position="1"/>
        <end position="17"/>
    </location>
</feature>
<evidence type="ECO:0000313" key="2">
    <source>
        <dbReference type="EMBL" id="ODV77417.1"/>
    </source>
</evidence>
<protein>
    <submittedName>
        <fullName evidence="2">Uncharacterized protein</fullName>
    </submittedName>
</protein>